<feature type="region of interest" description="Disordered" evidence="6">
    <location>
        <begin position="1555"/>
        <end position="1582"/>
    </location>
</feature>
<feature type="compositionally biased region" description="Low complexity" evidence="6">
    <location>
        <begin position="1742"/>
        <end position="1753"/>
    </location>
</feature>
<dbReference type="EMBL" id="CAHIKZ030001558">
    <property type="protein sequence ID" value="CAE1268199.1"/>
    <property type="molecule type" value="Genomic_DNA"/>
</dbReference>
<dbReference type="CDD" id="cd13351">
    <property type="entry name" value="PH-GRAM1_TCB1D9_TCB1D9B"/>
    <property type="match status" value="1"/>
</dbReference>
<dbReference type="InterPro" id="IPR000195">
    <property type="entry name" value="Rab-GAP-TBC_dom"/>
</dbReference>
<evidence type="ECO:0000256" key="7">
    <source>
        <dbReference type="SAM" id="Phobius"/>
    </source>
</evidence>
<evidence type="ECO:0000256" key="6">
    <source>
        <dbReference type="SAM" id="MobiDB-lite"/>
    </source>
</evidence>
<feature type="transmembrane region" description="Helical" evidence="7">
    <location>
        <begin position="1141"/>
        <end position="1162"/>
    </location>
</feature>
<dbReference type="InterPro" id="IPR011993">
    <property type="entry name" value="PH-like_dom_sf"/>
</dbReference>
<feature type="transmembrane region" description="Helical" evidence="7">
    <location>
        <begin position="1005"/>
        <end position="1038"/>
    </location>
</feature>
<feature type="transmembrane region" description="Helical" evidence="7">
    <location>
        <begin position="847"/>
        <end position="870"/>
    </location>
</feature>
<name>A0A812CJI5_ACAPH</name>
<evidence type="ECO:0000256" key="2">
    <source>
        <dbReference type="ARBA" id="ARBA00022468"/>
    </source>
</evidence>
<dbReference type="GO" id="GO:0005096">
    <property type="term" value="F:GTPase activator activity"/>
    <property type="evidence" value="ECO:0007669"/>
    <property type="project" value="UniProtKB-KW"/>
</dbReference>
<dbReference type="CDD" id="cd13354">
    <property type="entry name" value="PH-GRAM2_TCB1D9_TCB1D9B"/>
    <property type="match status" value="1"/>
</dbReference>
<dbReference type="PANTHER" id="PTHR47666:SF1">
    <property type="entry name" value="PROTEIN VASCULAR ASSOCIATED DEATH 1, CHLOROPLASTIC"/>
    <property type="match status" value="1"/>
</dbReference>
<dbReference type="InterPro" id="IPR000175">
    <property type="entry name" value="Na/ntran_symport"/>
</dbReference>
<dbReference type="GO" id="GO:0016020">
    <property type="term" value="C:membrane"/>
    <property type="evidence" value="ECO:0007669"/>
    <property type="project" value="InterPro"/>
</dbReference>
<feature type="transmembrane region" description="Helical" evidence="7">
    <location>
        <begin position="789"/>
        <end position="810"/>
    </location>
</feature>
<dbReference type="GO" id="GO:0005509">
    <property type="term" value="F:calcium ion binding"/>
    <property type="evidence" value="ECO:0007669"/>
    <property type="project" value="InterPro"/>
</dbReference>
<dbReference type="PROSITE" id="PS50086">
    <property type="entry name" value="TBC_RABGAP"/>
    <property type="match status" value="1"/>
</dbReference>
<dbReference type="Pfam" id="PF00566">
    <property type="entry name" value="RabGAP-TBC"/>
    <property type="match status" value="1"/>
</dbReference>
<keyword evidence="3" id="KW-0963">Cytoplasm</keyword>
<keyword evidence="7" id="KW-1133">Transmembrane helix</keyword>
<evidence type="ECO:0000256" key="3">
    <source>
        <dbReference type="ARBA" id="ARBA00022490"/>
    </source>
</evidence>
<feature type="compositionally biased region" description="Acidic residues" evidence="6">
    <location>
        <begin position="1717"/>
        <end position="1726"/>
    </location>
</feature>
<evidence type="ECO:0000256" key="4">
    <source>
        <dbReference type="ARBA" id="ARBA00022737"/>
    </source>
</evidence>
<keyword evidence="7" id="KW-0472">Membrane</keyword>
<feature type="transmembrane region" description="Helical" evidence="7">
    <location>
        <begin position="1044"/>
        <end position="1073"/>
    </location>
</feature>
<comment type="subcellular location">
    <subcellularLocation>
        <location evidence="1">Cytoplasm</location>
        <location evidence="1">Cytosol</location>
    </subcellularLocation>
</comment>
<feature type="transmembrane region" description="Helical" evidence="7">
    <location>
        <begin position="1197"/>
        <end position="1218"/>
    </location>
</feature>
<dbReference type="InterPro" id="IPR011992">
    <property type="entry name" value="EF-hand-dom_pair"/>
</dbReference>
<dbReference type="Pfam" id="PF02893">
    <property type="entry name" value="GRAM"/>
    <property type="match status" value="2"/>
</dbReference>
<accession>A0A812CJI5</accession>
<dbReference type="FunFam" id="1.10.472.80:FF:000023">
    <property type="entry name" value="TBC1 domain family member 8B"/>
    <property type="match status" value="1"/>
</dbReference>
<feature type="transmembrane region" description="Helical" evidence="7">
    <location>
        <begin position="1261"/>
        <end position="1285"/>
    </location>
</feature>
<dbReference type="SMART" id="SM00568">
    <property type="entry name" value="GRAM"/>
    <property type="match status" value="2"/>
</dbReference>
<feature type="compositionally biased region" description="Polar residues" evidence="6">
    <location>
        <begin position="1562"/>
        <end position="1576"/>
    </location>
</feature>
<dbReference type="FunFam" id="1.10.8.270:FF:000002">
    <property type="entry name" value="TBC1 domain family member 9B"/>
    <property type="match status" value="1"/>
</dbReference>
<feature type="transmembrane region" description="Helical" evidence="7">
    <location>
        <begin position="877"/>
        <end position="905"/>
    </location>
</feature>
<dbReference type="OrthoDB" id="17687at2759"/>
<feature type="region of interest" description="Disordered" evidence="6">
    <location>
        <begin position="1717"/>
        <end position="1817"/>
    </location>
</feature>
<feature type="transmembrane region" description="Helical" evidence="7">
    <location>
        <begin position="1114"/>
        <end position="1134"/>
    </location>
</feature>
<feature type="compositionally biased region" description="Basic and acidic residues" evidence="6">
    <location>
        <begin position="1792"/>
        <end position="1817"/>
    </location>
</feature>
<sequence length="1872" mass="215199">MWVKFEEVLLANALWVTERANPFFVLQRRKGYGGGGLTGLLVGTLDTVLDNKTPPYRILHQTPSSEVSYTIAIANNKKEIHRDWEWLEQNMMVTLGAFESEEDATEFVKCKVESILANRETSKDVDDETERFKAATRKFHKLFNMPKEEKLVNYYSCSYWKGKVPRQGWMYLSVNHICFYSYLMGKEAKLIIRWTDVTKLDRGNNMIFPDSVKVSTREANHFFSMLLHSSETFRLMEQLTNMAMKQLMSEGGFEEDKSLLLRTKKKTSKKISLLKRDLDAKARSEAFRAAFHLPAHEKLDGDTDCMLWTPYNKQHVSGRLYLSLNYICFASRIRDQVSVIIPNREILVVEKIDSSPSGNVISNALLITTKGKMNFTFAQLQDRGVILDKISFFLYKQPGIKEVSDVGNSENVQQKEGNSNFTMQPALISLFNRRDSDELTNKESIKQHLWNIHFSEYGKGVCMYRTYKTRELILKGVPDNLRGEIWMTFSGAVNDMAMNPGYYASMVQQSAGKNNIATEEIERDLHRSLPEHPAFQTDLGIGALRRVLTAYAWRNPTIGYCQAMNIVTSVLLLYANEEEAFWLLTSLCERLLPDYYNTKVVGALVDQGVLEELLKENLPDLHQRLDSMGILGMISLAWFLTLFLSVMPFNCAVNILDCFFYDGAKVIFQIALTILENKSEELLNCHEDGEAMTVLTDYLENVSNPDSTMPIVMHTSSMSSSTTSSTQSSIDVADLIEESYRRYSHITNQDIEKLRLNYRLKVVQYFYILPHFIYTFFFKSLYIKHFSRFLFSRFLFLFSRFLFLFSRFLFLFSRFLFLFSLFLSFFSLVLFPFFSLSLFSLLFSLSLFSLLFSLSLFSSFFSLSFLFFFLFSFSLSLFFLSLFSSFFSLSFLFFFLSLFSLLFSLSLFSSFFSLSFLFFFLSLFSLLFSLSLFSSFSLSLFLFFFSLFFSSFLSLFSFLFSLSFLFFFSLSFLLFSFFSLSLFSSFFSLFSLFSLSLFSFFSLSFLFFLSLFSLFFFLSLFSLLSFFFFFLLFSPFYFSLSFSLFFSLSLFSFFFSLLFSSLFFLSFFSLSLFFSLFSLSLSFSFFLFLFLFFLSLFLSFFSLSFFSLSLFSPFFSLSLFSPFFSLSLFSLLFFSLSLFSPFFFSLSFLSSFFSLFSLVLFFSLFSLVLFSLSFLSSFFLSLFSLVLFSLSLFSRPFFSLSFLSSFFLSLFSLVLFSLSLFSPFFFLSLSLSFSLSLSSLSLFSLFLSLSLFSLSLSFLSFFFLFLSLSLLVLFFSLSLSLLVLFSLSLSLSPRSFFSLSLSLLFFFSLSLSLSSFFSLFLSLSRAFFSSLSLSRAFFSSLSLSFHFLNSLSPQDNIEDSTMKNILRSVTSETVFQGKELEDLYVLFREEYLTSCYWRTSQQPVDTIDKFDPSRPYYEQYKVDFDQFKTMFLSLCPWATGIHAETMALRAFRYLDENKDYMINFKEFVWILGVVCKGELAARLKLLYQLHQPPALLGSETLEIETPKSTYSETLFPNNIYHIYDSTESAIEATDFFEEEEEKDSSKDDLELPSAYSEELSLSDDNPLQDGSPTKILTSHDPLDLEKDLRERLKLESLSPTDSDTNTLSTDHLDIEEAPSEATASIATSTSKESMSFSGIHQRSVLDIIRQDSKAEFRNVPRLNQEQFIQLWKTLYDMFSNHPDEQHLYHSIANVGTLLLEIGEVGKKFYLKGIDTDDGLSESDETPSENSSGVDNNNKVNMSTSVATSDSVSTFNSELTADVGKDEEKSIDSAVMNDNAVSVDGSSGGSNCGEDKPDNTSERPRHMSETSDSSSKPDTDWLITFEQFLASMLTEPPVVKYFEQMVNVSPLVQTLRNRRLARHTSIAPSQTQK</sequence>
<dbReference type="InterPro" id="IPR004182">
    <property type="entry name" value="GRAM"/>
</dbReference>
<feature type="domain" description="Rab-GAP TBC" evidence="8">
    <location>
        <begin position="476"/>
        <end position="663"/>
    </location>
</feature>
<feature type="transmembrane region" description="Helical" evidence="7">
    <location>
        <begin position="1297"/>
        <end position="1320"/>
    </location>
</feature>
<evidence type="ECO:0000259" key="9">
    <source>
        <dbReference type="PROSITE" id="PS50222"/>
    </source>
</evidence>
<proteinExistence type="predicted"/>
<dbReference type="InterPro" id="IPR035969">
    <property type="entry name" value="Rab-GAP_TBC_sf"/>
</dbReference>
<gene>
    <name evidence="10" type="ORF">SPHA_35976</name>
</gene>
<evidence type="ECO:0000259" key="8">
    <source>
        <dbReference type="PROSITE" id="PS50086"/>
    </source>
</evidence>
<organism evidence="10 11">
    <name type="scientific">Acanthosepion pharaonis</name>
    <name type="common">Pharaoh cuttlefish</name>
    <name type="synonym">Sepia pharaonis</name>
    <dbReference type="NCBI Taxonomy" id="158019"/>
    <lineage>
        <taxon>Eukaryota</taxon>
        <taxon>Metazoa</taxon>
        <taxon>Spiralia</taxon>
        <taxon>Lophotrochozoa</taxon>
        <taxon>Mollusca</taxon>
        <taxon>Cephalopoda</taxon>
        <taxon>Coleoidea</taxon>
        <taxon>Decapodiformes</taxon>
        <taxon>Sepiida</taxon>
        <taxon>Sepiina</taxon>
        <taxon>Sepiidae</taxon>
        <taxon>Acanthosepion</taxon>
    </lineage>
</organism>
<dbReference type="PROSITE" id="PS50267">
    <property type="entry name" value="NA_NEUROTRAN_SYMP_3"/>
    <property type="match status" value="1"/>
</dbReference>
<dbReference type="Gene3D" id="1.10.8.270">
    <property type="entry name" value="putative rabgap domain of human tbc1 domain family member 14 like domains"/>
    <property type="match status" value="1"/>
</dbReference>
<feature type="transmembrane region" description="Helical" evidence="7">
    <location>
        <begin position="911"/>
        <end position="933"/>
    </location>
</feature>
<feature type="transmembrane region" description="Helical" evidence="7">
    <location>
        <begin position="940"/>
        <end position="960"/>
    </location>
</feature>
<dbReference type="Gene3D" id="1.10.10.750">
    <property type="entry name" value="Ypt/Rab-GAP domain of gyp1p, domain 1"/>
    <property type="match status" value="1"/>
</dbReference>
<evidence type="ECO:0000313" key="10">
    <source>
        <dbReference type="EMBL" id="CAE1268199.1"/>
    </source>
</evidence>
<protein>
    <recommendedName>
        <fullName evidence="5">TBC1 domain family member 8B</fullName>
    </recommendedName>
</protein>
<keyword evidence="4" id="KW-0677">Repeat</keyword>
<evidence type="ECO:0000256" key="5">
    <source>
        <dbReference type="ARBA" id="ARBA00067411"/>
    </source>
</evidence>
<dbReference type="FunFam" id="2.30.29.30:FF:000013">
    <property type="entry name" value="Putative TBC1 domain family member 8B"/>
    <property type="match status" value="1"/>
</dbReference>
<dbReference type="InterPro" id="IPR036017">
    <property type="entry name" value="TCB1D9/TCB1D9B_PH-GRAM2"/>
</dbReference>
<keyword evidence="7" id="KW-0812">Transmembrane</keyword>
<comment type="caution">
    <text evidence="10">The sequence shown here is derived from an EMBL/GenBank/DDBJ whole genome shotgun (WGS) entry which is preliminary data.</text>
</comment>
<evidence type="ECO:0000256" key="1">
    <source>
        <dbReference type="ARBA" id="ARBA00004514"/>
    </source>
</evidence>
<dbReference type="InterPro" id="IPR002048">
    <property type="entry name" value="EF_hand_dom"/>
</dbReference>
<dbReference type="Gene3D" id="1.10.472.80">
    <property type="entry name" value="Ypt/Rab-GAP domain of gyp1p, domain 3"/>
    <property type="match status" value="1"/>
</dbReference>
<dbReference type="Gene3D" id="1.10.238.10">
    <property type="entry name" value="EF-hand"/>
    <property type="match status" value="1"/>
</dbReference>
<feature type="transmembrane region" description="Helical" evidence="7">
    <location>
        <begin position="628"/>
        <end position="646"/>
    </location>
</feature>
<dbReference type="SUPFAM" id="SSF47473">
    <property type="entry name" value="EF-hand"/>
    <property type="match status" value="1"/>
</dbReference>
<feature type="transmembrane region" description="Helical" evidence="7">
    <location>
        <begin position="1085"/>
        <end position="1108"/>
    </location>
</feature>
<feature type="domain" description="EF-hand" evidence="9">
    <location>
        <begin position="1442"/>
        <end position="1477"/>
    </location>
</feature>
<dbReference type="InterPro" id="IPR036014">
    <property type="entry name" value="TCB1D9/TCB1D9B_PH-GRAM1"/>
</dbReference>
<dbReference type="Proteomes" id="UP000597762">
    <property type="component" value="Unassembled WGS sequence"/>
</dbReference>
<feature type="transmembrane region" description="Helical" evidence="7">
    <location>
        <begin position="1168"/>
        <end position="1190"/>
    </location>
</feature>
<evidence type="ECO:0000313" key="11">
    <source>
        <dbReference type="Proteomes" id="UP000597762"/>
    </source>
</evidence>
<feature type="transmembrane region" description="Helical" evidence="7">
    <location>
        <begin position="817"/>
        <end position="841"/>
    </location>
</feature>
<feature type="transmembrane region" description="Helical" evidence="7">
    <location>
        <begin position="966"/>
        <end position="993"/>
    </location>
</feature>
<dbReference type="PROSITE" id="PS50222">
    <property type="entry name" value="EF_HAND_2"/>
    <property type="match status" value="1"/>
</dbReference>
<dbReference type="GO" id="GO:0003094">
    <property type="term" value="P:glomerular filtration"/>
    <property type="evidence" value="ECO:0007669"/>
    <property type="project" value="UniProtKB-ARBA"/>
</dbReference>
<dbReference type="Gene3D" id="2.30.29.30">
    <property type="entry name" value="Pleckstrin-homology domain (PH domain)/Phosphotyrosine-binding domain (PTB)"/>
    <property type="match status" value="2"/>
</dbReference>
<dbReference type="GO" id="GO:0005829">
    <property type="term" value="C:cytosol"/>
    <property type="evidence" value="ECO:0007669"/>
    <property type="project" value="UniProtKB-SubCell"/>
</dbReference>
<keyword evidence="2" id="KW-0343">GTPase activation</keyword>
<dbReference type="PANTHER" id="PTHR47666">
    <property type="entry name" value="PROTEIN VASCULAR ASSOCIATED DEATH 1, CHLOROPLASTIC"/>
    <property type="match status" value="1"/>
</dbReference>
<feature type="compositionally biased region" description="Polar residues" evidence="6">
    <location>
        <begin position="1727"/>
        <end position="1741"/>
    </location>
</feature>
<keyword evidence="11" id="KW-1185">Reference proteome</keyword>
<dbReference type="SUPFAM" id="SSF47923">
    <property type="entry name" value="Ypt/Rab-GAP domain of gyp1p"/>
    <property type="match status" value="2"/>
</dbReference>
<dbReference type="SMART" id="SM00164">
    <property type="entry name" value="TBC"/>
    <property type="match status" value="1"/>
</dbReference>
<reference evidence="10" key="1">
    <citation type="submission" date="2021-01" db="EMBL/GenBank/DDBJ databases">
        <authorList>
            <person name="Li R."/>
            <person name="Bekaert M."/>
        </authorList>
    </citation>
    <scope>NUCLEOTIDE SEQUENCE</scope>
    <source>
        <strain evidence="10">Farmed</strain>
    </source>
</reference>
<feature type="transmembrane region" description="Helical" evidence="7">
    <location>
        <begin position="762"/>
        <end position="783"/>
    </location>
</feature>